<protein>
    <submittedName>
        <fullName evidence="9">Type II secretion system F family protein</fullName>
    </submittedName>
</protein>
<proteinExistence type="inferred from homology"/>
<evidence type="ECO:0000256" key="2">
    <source>
        <dbReference type="ARBA" id="ARBA00005745"/>
    </source>
</evidence>
<evidence type="ECO:0000256" key="1">
    <source>
        <dbReference type="ARBA" id="ARBA00004651"/>
    </source>
</evidence>
<evidence type="ECO:0000256" key="5">
    <source>
        <dbReference type="ARBA" id="ARBA00022989"/>
    </source>
</evidence>
<evidence type="ECO:0000256" key="7">
    <source>
        <dbReference type="SAM" id="Phobius"/>
    </source>
</evidence>
<evidence type="ECO:0000259" key="8">
    <source>
        <dbReference type="Pfam" id="PF00482"/>
    </source>
</evidence>
<accession>A0ABW2A6T3</accession>
<dbReference type="InterPro" id="IPR042094">
    <property type="entry name" value="T2SS_GspF_sf"/>
</dbReference>
<keyword evidence="5 7" id="KW-1133">Transmembrane helix</keyword>
<evidence type="ECO:0000256" key="4">
    <source>
        <dbReference type="ARBA" id="ARBA00022692"/>
    </source>
</evidence>
<dbReference type="Proteomes" id="UP001596422">
    <property type="component" value="Unassembled WGS sequence"/>
</dbReference>
<comment type="similarity">
    <text evidence="2">Belongs to the GSP F family.</text>
</comment>
<dbReference type="Pfam" id="PF00482">
    <property type="entry name" value="T2SSF"/>
    <property type="match status" value="2"/>
</dbReference>
<sequence length="318" mass="35333">MTANGVAGVLCGRSPDWLPEHSRSLAALMGAGLSPLQAVEVLRRQYPALSQPLEHAMSRLSRGRSLSQSLGEGGFFGRHARILLEAGEFGGRLPEALRLIADRSEQHRRRLARFRARLWLPLLLLLIATLAGLLLNTRFYQLSLGVALADAGMSLGFVFLLTTLLLKLLKLDRSGWLYWGWRLGLGRTGLYRGFFEVGFYGLLSGMLDAGCDYVEALEHCRDLLDDRVYRGRVRIAQQALASGQDPSTALECAGLPLSPALRQLIRSAGAAGRLPQALGHHLRLEQQRLDLYLEAFYEWLPRIYYLLVIGIGLRYLLG</sequence>
<dbReference type="PANTHER" id="PTHR30012:SF0">
    <property type="entry name" value="TYPE II SECRETION SYSTEM PROTEIN F-RELATED"/>
    <property type="match status" value="1"/>
</dbReference>
<keyword evidence="3" id="KW-1003">Cell membrane</keyword>
<feature type="domain" description="Type II secretion system protein GspF" evidence="8">
    <location>
        <begin position="23"/>
        <end position="135"/>
    </location>
</feature>
<dbReference type="Gene3D" id="1.20.81.30">
    <property type="entry name" value="Type II secretion system (T2SS), domain F"/>
    <property type="match status" value="2"/>
</dbReference>
<keyword evidence="6 7" id="KW-0472">Membrane</keyword>
<dbReference type="EMBL" id="JBHSWE010000001">
    <property type="protein sequence ID" value="MFC6673113.1"/>
    <property type="molecule type" value="Genomic_DNA"/>
</dbReference>
<dbReference type="InterPro" id="IPR018076">
    <property type="entry name" value="T2SS_GspF_dom"/>
</dbReference>
<comment type="caution">
    <text evidence="9">The sequence shown here is derived from an EMBL/GenBank/DDBJ whole genome shotgun (WGS) entry which is preliminary data.</text>
</comment>
<dbReference type="PANTHER" id="PTHR30012">
    <property type="entry name" value="GENERAL SECRETION PATHWAY PROTEIN"/>
    <property type="match status" value="1"/>
</dbReference>
<reference evidence="10" key="1">
    <citation type="journal article" date="2019" name="Int. J. Syst. Evol. Microbiol.">
        <title>The Global Catalogue of Microorganisms (GCM) 10K type strain sequencing project: providing services to taxonomists for standard genome sequencing and annotation.</title>
        <authorList>
            <consortium name="The Broad Institute Genomics Platform"/>
            <consortium name="The Broad Institute Genome Sequencing Center for Infectious Disease"/>
            <person name="Wu L."/>
            <person name="Ma J."/>
        </authorList>
    </citation>
    <scope>NUCLEOTIDE SEQUENCE [LARGE SCALE GENOMIC DNA]</scope>
    <source>
        <strain evidence="10">NBRC 111756</strain>
    </source>
</reference>
<evidence type="ECO:0000256" key="3">
    <source>
        <dbReference type="ARBA" id="ARBA00022475"/>
    </source>
</evidence>
<evidence type="ECO:0000313" key="10">
    <source>
        <dbReference type="Proteomes" id="UP001596422"/>
    </source>
</evidence>
<name>A0ABW2A6T3_9GAMM</name>
<comment type="subcellular location">
    <subcellularLocation>
        <location evidence="1">Cell membrane</location>
        <topology evidence="1">Multi-pass membrane protein</topology>
    </subcellularLocation>
</comment>
<gene>
    <name evidence="9" type="ORF">ACFQDL_25755</name>
</gene>
<feature type="transmembrane region" description="Helical" evidence="7">
    <location>
        <begin position="118"/>
        <end position="135"/>
    </location>
</feature>
<evidence type="ECO:0000313" key="9">
    <source>
        <dbReference type="EMBL" id="MFC6673113.1"/>
    </source>
</evidence>
<dbReference type="RefSeq" id="WP_379911505.1">
    <property type="nucleotide sequence ID" value="NZ_JBHSWE010000001.1"/>
</dbReference>
<keyword evidence="10" id="KW-1185">Reference proteome</keyword>
<dbReference type="InterPro" id="IPR003004">
    <property type="entry name" value="GspF/PilC"/>
</dbReference>
<keyword evidence="4 7" id="KW-0812">Transmembrane</keyword>
<evidence type="ECO:0000256" key="6">
    <source>
        <dbReference type="ARBA" id="ARBA00023136"/>
    </source>
</evidence>
<feature type="domain" description="Type II secretion system protein GspF" evidence="8">
    <location>
        <begin position="199"/>
        <end position="300"/>
    </location>
</feature>
<feature type="transmembrane region" description="Helical" evidence="7">
    <location>
        <begin position="147"/>
        <end position="169"/>
    </location>
</feature>
<organism evidence="9 10">
    <name type="scientific">Marinobacterium aestuariivivens</name>
    <dbReference type="NCBI Taxonomy" id="1698799"/>
    <lineage>
        <taxon>Bacteria</taxon>
        <taxon>Pseudomonadati</taxon>
        <taxon>Pseudomonadota</taxon>
        <taxon>Gammaproteobacteria</taxon>
        <taxon>Oceanospirillales</taxon>
        <taxon>Oceanospirillaceae</taxon>
        <taxon>Marinobacterium</taxon>
    </lineage>
</organism>